<dbReference type="FunFam" id="3.40.50.1390:FF:000001">
    <property type="entry name" value="DNA recombinase"/>
    <property type="match status" value="1"/>
</dbReference>
<accession>A0A558R4L1</accession>
<dbReference type="CDD" id="cd03768">
    <property type="entry name" value="SR_ResInv"/>
    <property type="match status" value="1"/>
</dbReference>
<dbReference type="PROSITE" id="PS00398">
    <property type="entry name" value="RECOMBINASES_2"/>
    <property type="match status" value="1"/>
</dbReference>
<dbReference type="InterPro" id="IPR050639">
    <property type="entry name" value="SSR_resolvase"/>
</dbReference>
<evidence type="ECO:0000256" key="3">
    <source>
        <dbReference type="ARBA" id="ARBA00023100"/>
    </source>
</evidence>
<dbReference type="SUPFAM" id="SSF46689">
    <property type="entry name" value="Homeodomain-like"/>
    <property type="match status" value="1"/>
</dbReference>
<evidence type="ECO:0000256" key="2">
    <source>
        <dbReference type="ARBA" id="ARBA00022908"/>
    </source>
</evidence>
<dbReference type="GO" id="GO:0003677">
    <property type="term" value="F:DNA binding"/>
    <property type="evidence" value="ECO:0007669"/>
    <property type="project" value="UniProtKB-KW"/>
</dbReference>
<dbReference type="SMART" id="SM00857">
    <property type="entry name" value="Resolvase"/>
    <property type="match status" value="1"/>
</dbReference>
<keyword evidence="3" id="KW-0230">DNA invertase</keyword>
<dbReference type="Pfam" id="PF00239">
    <property type="entry name" value="Resolvase"/>
    <property type="match status" value="1"/>
</dbReference>
<dbReference type="EMBL" id="VNIM01000035">
    <property type="protein sequence ID" value="TVV74334.1"/>
    <property type="molecule type" value="Genomic_DNA"/>
</dbReference>
<dbReference type="GO" id="GO:0000150">
    <property type="term" value="F:DNA strand exchange activity"/>
    <property type="evidence" value="ECO:0007669"/>
    <property type="project" value="UniProtKB-KW"/>
</dbReference>
<keyword evidence="5" id="KW-0233">DNA recombination</keyword>
<dbReference type="GO" id="GO:0015074">
    <property type="term" value="P:DNA integration"/>
    <property type="evidence" value="ECO:0007669"/>
    <property type="project" value="UniProtKB-KW"/>
</dbReference>
<evidence type="ECO:0000313" key="9">
    <source>
        <dbReference type="EMBL" id="TVV74334.1"/>
    </source>
</evidence>
<dbReference type="CDD" id="cd00569">
    <property type="entry name" value="HTH_Hin_like"/>
    <property type="match status" value="1"/>
</dbReference>
<organism evidence="9 10">
    <name type="scientific">Alterirhizorhabdus solaris</name>
    <dbReference type="NCBI Taxonomy" id="2529389"/>
    <lineage>
        <taxon>Bacteria</taxon>
        <taxon>Pseudomonadati</taxon>
        <taxon>Pseudomonadota</taxon>
        <taxon>Alphaproteobacteria</taxon>
        <taxon>Sphingomonadales</taxon>
        <taxon>Rhizorhabdaceae</taxon>
        <taxon>Alterirhizorhabdus</taxon>
    </lineage>
</organism>
<dbReference type="PROSITE" id="PS51736">
    <property type="entry name" value="RECOMBINASES_3"/>
    <property type="match status" value="1"/>
</dbReference>
<dbReference type="InterPro" id="IPR006118">
    <property type="entry name" value="Recombinase_CS"/>
</dbReference>
<feature type="domain" description="Resolvase/invertase-type recombinase catalytic" evidence="8">
    <location>
        <begin position="1"/>
        <end position="134"/>
    </location>
</feature>
<evidence type="ECO:0000256" key="6">
    <source>
        <dbReference type="PIRSR" id="PIRSR606118-50"/>
    </source>
</evidence>
<dbReference type="PANTHER" id="PTHR30461:SF2">
    <property type="entry name" value="SERINE RECOMBINASE PINE-RELATED"/>
    <property type="match status" value="1"/>
</dbReference>
<keyword evidence="2" id="KW-0229">DNA integration</keyword>
<dbReference type="Gene3D" id="1.10.10.60">
    <property type="entry name" value="Homeodomain-like"/>
    <property type="match status" value="1"/>
</dbReference>
<proteinExistence type="inferred from homology"/>
<protein>
    <submittedName>
        <fullName evidence="9">Recombinase family protein</fullName>
    </submittedName>
</protein>
<keyword evidence="4" id="KW-0238">DNA-binding</keyword>
<dbReference type="Gene3D" id="3.40.50.1390">
    <property type="entry name" value="Resolvase, N-terminal catalytic domain"/>
    <property type="match status" value="1"/>
</dbReference>
<dbReference type="AlphaFoldDB" id="A0A558R4L1"/>
<evidence type="ECO:0000259" key="8">
    <source>
        <dbReference type="PROSITE" id="PS51736"/>
    </source>
</evidence>
<reference evidence="9 10" key="1">
    <citation type="submission" date="2019-07" db="EMBL/GenBank/DDBJ databases">
        <title>Sphingomonas solaris sp. nov., isolated from a solar panel from Boston, Massachusetts.</title>
        <authorList>
            <person name="Tanner K."/>
            <person name="Pascual J."/>
            <person name="Mancuso C."/>
            <person name="Pereto J."/>
            <person name="Khalil A."/>
            <person name="Vilanova C."/>
        </authorList>
    </citation>
    <scope>NUCLEOTIDE SEQUENCE [LARGE SCALE GENOMIC DNA]</scope>
    <source>
        <strain evidence="9 10">R4DWN</strain>
    </source>
</reference>
<evidence type="ECO:0000256" key="1">
    <source>
        <dbReference type="ARBA" id="ARBA00009913"/>
    </source>
</evidence>
<dbReference type="InterPro" id="IPR036162">
    <property type="entry name" value="Resolvase-like_N_sf"/>
</dbReference>
<dbReference type="PANTHER" id="PTHR30461">
    <property type="entry name" value="DNA-INVERTASE FROM LAMBDOID PROPHAGE"/>
    <property type="match status" value="1"/>
</dbReference>
<dbReference type="SUPFAM" id="SSF53041">
    <property type="entry name" value="Resolvase-like"/>
    <property type="match status" value="1"/>
</dbReference>
<sequence>MFVGYARVSTRDQNPALQLEALRGAGCEKVFMEKASGAQRDRPELQAAMDYLRAGDVLVVWKLDRLARSVRQLVETAELLQEREIGLKVLTQAIDTTSPGGRLTFHLLAAIAEFERELTLERTQAGLAHARALGRRGGRKPSMGEAEIRRAKAMLSDPSITVEEVARQMGVQPSTLYRHIPGGRSSLEQAA</sequence>
<dbReference type="Pfam" id="PF02796">
    <property type="entry name" value="HTH_7"/>
    <property type="match status" value="1"/>
</dbReference>
<evidence type="ECO:0000256" key="7">
    <source>
        <dbReference type="PROSITE-ProRule" id="PRU10137"/>
    </source>
</evidence>
<comment type="caution">
    <text evidence="9">The sequence shown here is derived from an EMBL/GenBank/DDBJ whole genome shotgun (WGS) entry which is preliminary data.</text>
</comment>
<dbReference type="PROSITE" id="PS00397">
    <property type="entry name" value="RECOMBINASES_1"/>
    <property type="match status" value="1"/>
</dbReference>
<name>A0A558R4L1_9SPHN</name>
<dbReference type="OrthoDB" id="114045at2"/>
<dbReference type="InterPro" id="IPR009057">
    <property type="entry name" value="Homeodomain-like_sf"/>
</dbReference>
<evidence type="ECO:0000256" key="4">
    <source>
        <dbReference type="ARBA" id="ARBA00023125"/>
    </source>
</evidence>
<dbReference type="InterPro" id="IPR006119">
    <property type="entry name" value="Resolv_N"/>
</dbReference>
<dbReference type="InterPro" id="IPR006120">
    <property type="entry name" value="Resolvase_HTH_dom"/>
</dbReference>
<keyword evidence="10" id="KW-1185">Reference proteome</keyword>
<evidence type="ECO:0000313" key="10">
    <source>
        <dbReference type="Proteomes" id="UP000318681"/>
    </source>
</evidence>
<feature type="active site" description="O-(5'-phospho-DNA)-serine intermediate" evidence="6 7">
    <location>
        <position position="9"/>
    </location>
</feature>
<evidence type="ECO:0000256" key="5">
    <source>
        <dbReference type="ARBA" id="ARBA00023172"/>
    </source>
</evidence>
<dbReference type="Proteomes" id="UP000318681">
    <property type="component" value="Unassembled WGS sequence"/>
</dbReference>
<comment type="similarity">
    <text evidence="1">Belongs to the site-specific recombinase resolvase family.</text>
</comment>
<gene>
    <name evidence="9" type="ORF">FOY91_10155</name>
</gene>
<dbReference type="RefSeq" id="WP_145150948.1">
    <property type="nucleotide sequence ID" value="NZ_VNIM01000035.1"/>
</dbReference>